<proteinExistence type="predicted"/>
<dbReference type="Pfam" id="PF00578">
    <property type="entry name" value="AhpC-TSA"/>
    <property type="match status" value="1"/>
</dbReference>
<dbReference type="AlphaFoldDB" id="M1WKG7"/>
<dbReference type="PATRIC" id="fig|879567.3.peg.2488"/>
<accession>M1WKG7</accession>
<dbReference type="STRING" id="1322246.BN4_12336"/>
<dbReference type="PROSITE" id="PS51352">
    <property type="entry name" value="THIOREDOXIN_2"/>
    <property type="match status" value="1"/>
</dbReference>
<evidence type="ECO:0000259" key="2">
    <source>
        <dbReference type="PROSITE" id="PS51352"/>
    </source>
</evidence>
<dbReference type="GO" id="GO:0016209">
    <property type="term" value="F:antioxidant activity"/>
    <property type="evidence" value="ECO:0007669"/>
    <property type="project" value="InterPro"/>
</dbReference>
<dbReference type="OrthoDB" id="5516057at2"/>
<reference evidence="4" key="2">
    <citation type="journal article" date="2013" name="Stand. Genomic Sci.">
        <title>Complete genome sequence of Desulfocapsa sulfexigens, a marine deltaproteobacterium specialized in disproportionating inorganic sulfur compounds.</title>
        <authorList>
            <person name="Finster K.W."/>
            <person name="Kjeldsen K.U."/>
            <person name="Kube M."/>
            <person name="Reinhardt R."/>
            <person name="Mussmann M."/>
            <person name="Amann R."/>
            <person name="Schreiber L."/>
        </authorList>
    </citation>
    <scope>NUCLEOTIDE SEQUENCE [LARGE SCALE GENOMIC DNA]</scope>
    <source>
        <strain evidence="4">DSM 10523 / SB164P1</strain>
    </source>
</reference>
<keyword evidence="4" id="KW-1185">Reference proteome</keyword>
<feature type="domain" description="Thioredoxin" evidence="2">
    <location>
        <begin position="19"/>
        <end position="175"/>
    </location>
</feature>
<protein>
    <recommendedName>
        <fullName evidence="2">Thioredoxin domain-containing protein</fullName>
    </recommendedName>
</protein>
<dbReference type="GO" id="GO:0016491">
    <property type="term" value="F:oxidoreductase activity"/>
    <property type="evidence" value="ECO:0007669"/>
    <property type="project" value="InterPro"/>
</dbReference>
<organism evidence="3 4">
    <name type="scientific">Pseudodesulfovibrio piezophilus (strain DSM 21447 / JCM 15486 / C1TLV30)</name>
    <name type="common">Desulfovibrio piezophilus</name>
    <dbReference type="NCBI Taxonomy" id="1322246"/>
    <lineage>
        <taxon>Bacteria</taxon>
        <taxon>Pseudomonadati</taxon>
        <taxon>Thermodesulfobacteriota</taxon>
        <taxon>Desulfovibrionia</taxon>
        <taxon>Desulfovibrionales</taxon>
        <taxon>Desulfovibrionaceae</taxon>
    </lineage>
</organism>
<gene>
    <name evidence="3" type="ordered locus">BN4_12336</name>
</gene>
<dbReference type="InterPro" id="IPR013766">
    <property type="entry name" value="Thioredoxin_domain"/>
</dbReference>
<feature type="signal peptide" evidence="1">
    <location>
        <begin position="1"/>
        <end position="21"/>
    </location>
</feature>
<keyword evidence="1" id="KW-0732">Signal</keyword>
<dbReference type="BioCyc" id="DPIE1322246:BN4_RS11730-MONOMER"/>
<evidence type="ECO:0000313" key="3">
    <source>
        <dbReference type="EMBL" id="CCH49571.1"/>
    </source>
</evidence>
<dbReference type="InterPro" id="IPR036249">
    <property type="entry name" value="Thioredoxin-like_sf"/>
</dbReference>
<dbReference type="eggNOG" id="COG1225">
    <property type="taxonomic scope" value="Bacteria"/>
</dbReference>
<dbReference type="HOGENOM" id="CLU_093417_0_0_7"/>
<feature type="chain" id="PRO_5004018858" description="Thioredoxin domain-containing protein" evidence="1">
    <location>
        <begin position="22"/>
        <end position="177"/>
    </location>
</feature>
<dbReference type="SUPFAM" id="SSF52833">
    <property type="entry name" value="Thioredoxin-like"/>
    <property type="match status" value="1"/>
</dbReference>
<dbReference type="InterPro" id="IPR000866">
    <property type="entry name" value="AhpC/TSA"/>
</dbReference>
<dbReference type="RefSeq" id="WP_015415614.1">
    <property type="nucleotide sequence ID" value="NC_020409.1"/>
</dbReference>
<sequence>MKRIQTFLLIATVMIASSALAGQVFPNLALTGQLTPEQQAYLGVGSESIKLTDIKAEYLFIEGYSMYCPVCQRDAPAINALYKTVTEADPTGRIRFMGIGLGNTPYEIAFYKKKYTVPFPLFMDEDYVIHKQLGEIGTPTFYIIKLGPTPEVIFKQEGEPENMDALLNAIKETTGLK</sequence>
<dbReference type="Gene3D" id="3.40.30.10">
    <property type="entry name" value="Glutaredoxin"/>
    <property type="match status" value="1"/>
</dbReference>
<evidence type="ECO:0000256" key="1">
    <source>
        <dbReference type="SAM" id="SignalP"/>
    </source>
</evidence>
<dbReference type="CDD" id="cd02966">
    <property type="entry name" value="TlpA_like_family"/>
    <property type="match status" value="1"/>
</dbReference>
<name>M1WKG7_PSEP2</name>
<evidence type="ECO:0000313" key="4">
    <source>
        <dbReference type="Proteomes" id="UP000011724"/>
    </source>
</evidence>
<reference evidence="3 4" key="1">
    <citation type="journal article" date="2013" name="PLoS ONE">
        <title>The first genomic and proteomic characterization of a deep-sea sulfate reducer: insights into the piezophilic lifestyle of Desulfovibrio piezophilus.</title>
        <authorList>
            <person name="Pradel N."/>
            <person name="Ji B."/>
            <person name="Gimenez G."/>
            <person name="Talla E."/>
            <person name="Lenoble P."/>
            <person name="Garel M."/>
            <person name="Tamburini C."/>
            <person name="Fourquet P."/>
            <person name="Lebrun R."/>
            <person name="Bertin P."/>
            <person name="Denis Y."/>
            <person name="Pophillat M."/>
            <person name="Barbe V."/>
            <person name="Ollivier B."/>
            <person name="Dolla A."/>
        </authorList>
    </citation>
    <scope>NUCLEOTIDE SEQUENCE [LARGE SCALE GENOMIC DNA]</scope>
    <source>
        <strain evidence="4">DSM 10523 / SB164P1</strain>
    </source>
</reference>
<dbReference type="KEGG" id="dpi:BN4_12336"/>
<dbReference type="EMBL" id="FO203427">
    <property type="protein sequence ID" value="CCH49571.1"/>
    <property type="molecule type" value="Genomic_DNA"/>
</dbReference>
<dbReference type="Proteomes" id="UP000011724">
    <property type="component" value="Chromosome"/>
</dbReference>